<evidence type="ECO:0000256" key="4">
    <source>
        <dbReference type="ARBA" id="ARBA00022771"/>
    </source>
</evidence>
<evidence type="ECO:0000256" key="3">
    <source>
        <dbReference type="ARBA" id="ARBA00022723"/>
    </source>
</evidence>
<feature type="compositionally biased region" description="Low complexity" evidence="12">
    <location>
        <begin position="413"/>
        <end position="452"/>
    </location>
</feature>
<dbReference type="OrthoDB" id="4173905at2759"/>
<dbReference type="InterPro" id="IPR019786">
    <property type="entry name" value="Zinc_finger_PHD-type_CS"/>
</dbReference>
<proteinExistence type="inferred from homology"/>
<dbReference type="PANTHER" id="PTHR10333">
    <property type="entry name" value="INHIBITOR OF GROWTH PROTEIN"/>
    <property type="match status" value="1"/>
</dbReference>
<dbReference type="CDD" id="cd15505">
    <property type="entry name" value="PHD_ING"/>
    <property type="match status" value="1"/>
</dbReference>
<comment type="subunit">
    <text evidence="11">Component of an histone acetyltransferase complex. Interacts with H3K4me3 and to a lesser extent with H3K4me2.</text>
</comment>
<evidence type="ECO:0000256" key="9">
    <source>
        <dbReference type="PIRSR" id="PIRSR628651-51"/>
    </source>
</evidence>
<feature type="region of interest" description="Disordered" evidence="12">
    <location>
        <begin position="101"/>
        <end position="154"/>
    </location>
</feature>
<feature type="site" description="Histone H3K4me3 binding" evidence="8">
    <location>
        <position position="737"/>
    </location>
</feature>
<comment type="domain">
    <text evidence="11">The PHD-type zinc finger mediates the binding to H3K4me3.</text>
</comment>
<gene>
    <name evidence="14" type="ORF">L228DRAFT_57071</name>
</gene>
<feature type="binding site" evidence="9">
    <location>
        <position position="728"/>
    </location>
    <ligand>
        <name>Zn(2+)</name>
        <dbReference type="ChEBI" id="CHEBI:29105"/>
        <label>2</label>
    </ligand>
</feature>
<evidence type="ECO:0000256" key="10">
    <source>
        <dbReference type="PROSITE-ProRule" id="PRU00146"/>
    </source>
</evidence>
<evidence type="ECO:0000256" key="11">
    <source>
        <dbReference type="RuleBase" id="RU361213"/>
    </source>
</evidence>
<dbReference type="GO" id="GO:0008270">
    <property type="term" value="F:zinc ion binding"/>
    <property type="evidence" value="ECO:0007669"/>
    <property type="project" value="UniProtKB-KW"/>
</dbReference>
<dbReference type="InterPro" id="IPR028651">
    <property type="entry name" value="ING_fam"/>
</dbReference>
<reference evidence="14 15" key="1">
    <citation type="journal article" date="2016" name="Fungal Biol.">
        <title>The genome of Xylona heveae provides a window into fungal endophytism.</title>
        <authorList>
            <person name="Gazis R."/>
            <person name="Kuo A."/>
            <person name="Riley R."/>
            <person name="LaButti K."/>
            <person name="Lipzen A."/>
            <person name="Lin J."/>
            <person name="Amirebrahimi M."/>
            <person name="Hesse C.N."/>
            <person name="Spatafora J.W."/>
            <person name="Henrissat B."/>
            <person name="Hainaut M."/>
            <person name="Grigoriev I.V."/>
            <person name="Hibbett D.S."/>
        </authorList>
    </citation>
    <scope>NUCLEOTIDE SEQUENCE [LARGE SCALE GENOMIC DNA]</scope>
    <source>
        <strain evidence="14 15">TC161</strain>
    </source>
</reference>
<feature type="binding site" evidence="9">
    <location>
        <position position="733"/>
    </location>
    <ligand>
        <name>Zn(2+)</name>
        <dbReference type="ChEBI" id="CHEBI:29105"/>
        <label>2</label>
    </ligand>
</feature>
<feature type="compositionally biased region" description="Polar residues" evidence="12">
    <location>
        <begin position="453"/>
        <end position="464"/>
    </location>
</feature>
<feature type="binding site" evidence="9">
    <location>
        <position position="715"/>
    </location>
    <ligand>
        <name>Zn(2+)</name>
        <dbReference type="ChEBI" id="CHEBI:29105"/>
        <label>1</label>
    </ligand>
</feature>
<evidence type="ECO:0000256" key="1">
    <source>
        <dbReference type="ARBA" id="ARBA00004123"/>
    </source>
</evidence>
<dbReference type="EMBL" id="KV407455">
    <property type="protein sequence ID" value="KZF24850.1"/>
    <property type="molecule type" value="Genomic_DNA"/>
</dbReference>
<dbReference type="SMART" id="SM01408">
    <property type="entry name" value="ING"/>
    <property type="match status" value="1"/>
</dbReference>
<dbReference type="InParanoid" id="A0A165IG47"/>
<comment type="similarity">
    <text evidence="2 11">Belongs to the ING family.</text>
</comment>
<dbReference type="Gene3D" id="3.30.40.10">
    <property type="entry name" value="Zinc/RING finger domain, C3HC4 (zinc finger)"/>
    <property type="match status" value="1"/>
</dbReference>
<dbReference type="InterPro" id="IPR011011">
    <property type="entry name" value="Znf_FYVE_PHD"/>
</dbReference>
<dbReference type="OMA" id="WAYSNRN"/>
<keyword evidence="5 9" id="KW-0862">Zinc</keyword>
<feature type="domain" description="PHD-type" evidence="13">
    <location>
        <begin position="712"/>
        <end position="763"/>
    </location>
</feature>
<evidence type="ECO:0000256" key="5">
    <source>
        <dbReference type="ARBA" id="ARBA00022833"/>
    </source>
</evidence>
<evidence type="ECO:0000256" key="12">
    <source>
        <dbReference type="SAM" id="MobiDB-lite"/>
    </source>
</evidence>
<dbReference type="Gene3D" id="6.10.140.1740">
    <property type="match status" value="1"/>
</dbReference>
<dbReference type="PROSITE" id="PS01359">
    <property type="entry name" value="ZF_PHD_1"/>
    <property type="match status" value="1"/>
</dbReference>
<dbReference type="Proteomes" id="UP000076632">
    <property type="component" value="Unassembled WGS sequence"/>
</dbReference>
<accession>A0A165IG47</accession>
<dbReference type="SMART" id="SM00249">
    <property type="entry name" value="PHD"/>
    <property type="match status" value="1"/>
</dbReference>
<feature type="region of interest" description="Disordered" evidence="12">
    <location>
        <begin position="260"/>
        <end position="505"/>
    </location>
</feature>
<comment type="subcellular location">
    <subcellularLocation>
        <location evidence="1 11">Nucleus</location>
    </subcellularLocation>
</comment>
<feature type="compositionally biased region" description="Polar residues" evidence="12">
    <location>
        <begin position="566"/>
        <end position="580"/>
    </location>
</feature>
<feature type="compositionally biased region" description="Basic and acidic residues" evidence="12">
    <location>
        <begin position="283"/>
        <end position="294"/>
    </location>
</feature>
<dbReference type="GO" id="GO:0033698">
    <property type="term" value="C:Rpd3L complex"/>
    <property type="evidence" value="ECO:0007669"/>
    <property type="project" value="TreeGrafter"/>
</dbReference>
<dbReference type="AlphaFoldDB" id="A0A165IG47"/>
<feature type="binding site" evidence="9">
    <location>
        <position position="739"/>
    </location>
    <ligand>
        <name>Zn(2+)</name>
        <dbReference type="ChEBI" id="CHEBI:29105"/>
        <label>1</label>
    </ligand>
</feature>
<keyword evidence="7 11" id="KW-0539">Nucleus</keyword>
<evidence type="ECO:0000313" key="15">
    <source>
        <dbReference type="Proteomes" id="UP000076632"/>
    </source>
</evidence>
<protein>
    <recommendedName>
        <fullName evidence="11">Chromatin modification-related protein</fullName>
    </recommendedName>
</protein>
<feature type="compositionally biased region" description="Low complexity" evidence="12">
    <location>
        <begin position="660"/>
        <end position="670"/>
    </location>
</feature>
<sequence length="774" mass="81319">MSTIAPPSTNRRQSVRQTRANPARANLPRPYGRRVSLGENEPQRPTGPPGFFPAMTHFTDTITALPKEIVRHFTLLKEVDAKAYGPEETLHQLSEVALSTPLPPRQAPEAQSGAEEGSSAAPGGTVTPGANGATGPTSGPTSAPQQEEQQQSMDNQADIARRRVFFNLRYLITEMLLTLDEKNHVIATATEALNKQLQRMESSYPYIDNEISEEARCGSLSHWAYADRANAKSHPPPAERSRRDVASANNLAAAAAALHEREAAASRSESRREAMLARKQRNQHADSDFDDRRKGPGGAKVRRTAADAADGKGLTVDTLGAAQPPKRRRTDKGVGAAAMERSLSQALNGGSGKGGLGSPRATPDPTKKRTKTTTGQTRKRNTGASGARSPSVASSPVQPSFPGGRDFPIIGGASQRPQSSRARQNSAQSVQQDGPNTGARNRPSSSASNRPGTSNGIPPSTPELNNVAGLTGRSLADVKGSMKETITSKGEHVIEEEGHEREPDHLKGALVMGAGGVRNAGKDSGVSEDRVAADLKREDTESNGDYNNNHHATRGVDHTGFIIGNGLSSAQTNASTSGTTRTERANGSHANNGGNGGAGRTSKTSTPIVANFPDPPTFAAGGASSSSATHHRSSRPSRTSESGASGAAPVKRSHKKGGSAAAAAAAAQQAHHLGTAGSPRLGHSTGAGARGGGAINTAALEEEDEVDDDAEPRYCYCNQVSYGEMVACDADDCPREWFHLDCVGLSKAPTKNAKWYCDECKENLKRNKGVSSGR</sequence>
<feature type="site" description="Histone H3K4me3 binding" evidence="8">
    <location>
        <position position="714"/>
    </location>
</feature>
<dbReference type="RefSeq" id="XP_018190405.1">
    <property type="nucleotide sequence ID" value="XM_018336713.1"/>
</dbReference>
<name>A0A165IG47_XYLHT</name>
<feature type="compositionally biased region" description="Low complexity" evidence="12">
    <location>
        <begin position="636"/>
        <end position="645"/>
    </location>
</feature>
<feature type="binding site" evidence="9">
    <location>
        <position position="717"/>
    </location>
    <ligand>
        <name>Zn(2+)</name>
        <dbReference type="ChEBI" id="CHEBI:29105"/>
        <label>1</label>
    </ligand>
</feature>
<dbReference type="GO" id="GO:0006355">
    <property type="term" value="P:regulation of DNA-templated transcription"/>
    <property type="evidence" value="ECO:0007669"/>
    <property type="project" value="TreeGrafter"/>
</dbReference>
<keyword evidence="6 11" id="KW-0156">Chromatin regulator</keyword>
<keyword evidence="15" id="KW-1185">Reference proteome</keyword>
<evidence type="ECO:0000256" key="2">
    <source>
        <dbReference type="ARBA" id="ARBA00010210"/>
    </source>
</evidence>
<comment type="function">
    <text evidence="11">Component of an histone acetyltransferase complex.</text>
</comment>
<feature type="region of interest" description="Disordered" evidence="12">
    <location>
        <begin position="538"/>
        <end position="693"/>
    </location>
</feature>
<keyword evidence="4 10" id="KW-0863">Zinc-finger</keyword>
<dbReference type="SUPFAM" id="SSF57903">
    <property type="entry name" value="FYVE/PHD zinc finger"/>
    <property type="match status" value="1"/>
</dbReference>
<dbReference type="FunFam" id="3.30.40.10:FF:000177">
    <property type="entry name" value="PHD finger protein ING"/>
    <property type="match status" value="1"/>
</dbReference>
<feature type="compositionally biased region" description="Low complexity" evidence="12">
    <location>
        <begin position="107"/>
        <end position="124"/>
    </location>
</feature>
<feature type="binding site" evidence="9">
    <location>
        <position position="760"/>
    </location>
    <ligand>
        <name>Zn(2+)</name>
        <dbReference type="ChEBI" id="CHEBI:29105"/>
        <label>2</label>
    </ligand>
</feature>
<evidence type="ECO:0000256" key="7">
    <source>
        <dbReference type="ARBA" id="ARBA00023242"/>
    </source>
</evidence>
<dbReference type="PANTHER" id="PTHR10333:SF42">
    <property type="entry name" value="INHIBITOR OF GROWTH PROTEIN 5"/>
    <property type="match status" value="1"/>
</dbReference>
<dbReference type="GO" id="GO:0070210">
    <property type="term" value="C:Rpd3L-Expanded complex"/>
    <property type="evidence" value="ECO:0007669"/>
    <property type="project" value="TreeGrafter"/>
</dbReference>
<feature type="compositionally biased region" description="Polar residues" evidence="12">
    <location>
        <begin position="134"/>
        <end position="144"/>
    </location>
</feature>
<keyword evidence="3 9" id="KW-0479">Metal-binding</keyword>
<evidence type="ECO:0000259" key="13">
    <source>
        <dbReference type="PROSITE" id="PS50016"/>
    </source>
</evidence>
<feature type="binding site" evidence="9">
    <location>
        <position position="742"/>
    </location>
    <ligand>
        <name>Zn(2+)</name>
        <dbReference type="ChEBI" id="CHEBI:29105"/>
        <label>1</label>
    </ligand>
</feature>
<evidence type="ECO:0000313" key="14">
    <source>
        <dbReference type="EMBL" id="KZF24850.1"/>
    </source>
</evidence>
<feature type="site" description="Histone H3K4me3 binding" evidence="8">
    <location>
        <position position="729"/>
    </location>
</feature>
<dbReference type="GeneID" id="28901850"/>
<dbReference type="Pfam" id="PF12998">
    <property type="entry name" value="ING"/>
    <property type="match status" value="1"/>
</dbReference>
<dbReference type="STRING" id="1328760.A0A165IG47"/>
<feature type="compositionally biased region" description="Low complexity" evidence="12">
    <location>
        <begin position="372"/>
        <end position="400"/>
    </location>
</feature>
<dbReference type="InterPro" id="IPR001965">
    <property type="entry name" value="Znf_PHD"/>
</dbReference>
<feature type="compositionally biased region" description="Basic and acidic residues" evidence="12">
    <location>
        <begin position="260"/>
        <end position="276"/>
    </location>
</feature>
<dbReference type="InterPro" id="IPR013083">
    <property type="entry name" value="Znf_RING/FYVE/PHD"/>
</dbReference>
<feature type="region of interest" description="Disordered" evidence="12">
    <location>
        <begin position="1"/>
        <end position="52"/>
    </location>
</feature>
<feature type="site" description="Histone H3K4me3 binding" evidence="8">
    <location>
        <position position="725"/>
    </location>
</feature>
<feature type="binding site" evidence="9">
    <location>
        <position position="757"/>
    </location>
    <ligand>
        <name>Zn(2+)</name>
        <dbReference type="ChEBI" id="CHEBI:29105"/>
        <label>2</label>
    </ligand>
</feature>
<dbReference type="InterPro" id="IPR019787">
    <property type="entry name" value="Znf_PHD-finger"/>
</dbReference>
<dbReference type="PROSITE" id="PS50016">
    <property type="entry name" value="ZF_PHD_2"/>
    <property type="match status" value="1"/>
</dbReference>
<feature type="compositionally biased region" description="Low complexity" evidence="12">
    <location>
        <begin position="617"/>
        <end position="628"/>
    </location>
</feature>
<feature type="compositionally biased region" description="Polar residues" evidence="12">
    <location>
        <begin position="1"/>
        <end position="20"/>
    </location>
</feature>
<evidence type="ECO:0000256" key="8">
    <source>
        <dbReference type="PIRSR" id="PIRSR628651-50"/>
    </source>
</evidence>
<evidence type="ECO:0000256" key="6">
    <source>
        <dbReference type="ARBA" id="ARBA00022853"/>
    </source>
</evidence>
<dbReference type="InterPro" id="IPR024610">
    <property type="entry name" value="ING_N_histone-binding"/>
</dbReference>
<dbReference type="GO" id="GO:0006325">
    <property type="term" value="P:chromatin organization"/>
    <property type="evidence" value="ECO:0007669"/>
    <property type="project" value="UniProtKB-KW"/>
</dbReference>
<organism evidence="14 15">
    <name type="scientific">Xylona heveae (strain CBS 132557 / TC161)</name>
    <dbReference type="NCBI Taxonomy" id="1328760"/>
    <lineage>
        <taxon>Eukaryota</taxon>
        <taxon>Fungi</taxon>
        <taxon>Dikarya</taxon>
        <taxon>Ascomycota</taxon>
        <taxon>Pezizomycotina</taxon>
        <taxon>Xylonomycetes</taxon>
        <taxon>Xylonales</taxon>
        <taxon>Xylonaceae</taxon>
        <taxon>Xylona</taxon>
    </lineage>
</organism>
<feature type="compositionally biased region" description="Basic and acidic residues" evidence="12">
    <location>
        <begin position="489"/>
        <end position="505"/>
    </location>
</feature>